<dbReference type="GO" id="GO:0005829">
    <property type="term" value="C:cytosol"/>
    <property type="evidence" value="ECO:0007669"/>
    <property type="project" value="TreeGrafter"/>
</dbReference>
<protein>
    <recommendedName>
        <fullName evidence="2">Reverse transcriptase zinc-binding domain-containing protein</fullName>
    </recommendedName>
</protein>
<dbReference type="Pfam" id="PF02358">
    <property type="entry name" value="Trehalose_PPase"/>
    <property type="match status" value="1"/>
</dbReference>
<accession>A0A2N9EVP6</accession>
<dbReference type="SUPFAM" id="SSF53756">
    <property type="entry name" value="UDP-Glycosyltransferase/glycogen phosphorylase"/>
    <property type="match status" value="1"/>
</dbReference>
<dbReference type="Gene3D" id="3.40.50.2000">
    <property type="entry name" value="Glycogen Phosphorylase B"/>
    <property type="match status" value="2"/>
</dbReference>
<dbReference type="EMBL" id="OIVN01000347">
    <property type="protein sequence ID" value="SPC78731.1"/>
    <property type="molecule type" value="Genomic_DNA"/>
</dbReference>
<dbReference type="GO" id="GO:0003825">
    <property type="term" value="F:alpha,alpha-trehalose-phosphate synthase (UDP-forming) activity"/>
    <property type="evidence" value="ECO:0007669"/>
    <property type="project" value="TreeGrafter"/>
</dbReference>
<dbReference type="AlphaFoldDB" id="A0A2N9EVP6"/>
<name>A0A2N9EVP6_FAGSY</name>
<feature type="domain" description="Reverse transcriptase zinc-binding" evidence="2">
    <location>
        <begin position="264"/>
        <end position="309"/>
    </location>
</feature>
<dbReference type="InterPro" id="IPR001830">
    <property type="entry name" value="Glyco_trans_20"/>
</dbReference>
<dbReference type="GO" id="GO:0005992">
    <property type="term" value="P:trehalose biosynthetic process"/>
    <property type="evidence" value="ECO:0007669"/>
    <property type="project" value="InterPro"/>
</dbReference>
<dbReference type="InterPro" id="IPR003337">
    <property type="entry name" value="Trehalose_PPase"/>
</dbReference>
<comment type="similarity">
    <text evidence="1">In the N-terminal section; belongs to the glycosyltransferase 20 family.</text>
</comment>
<gene>
    <name evidence="3" type="ORF">FSB_LOCUS6613</name>
</gene>
<evidence type="ECO:0000259" key="2">
    <source>
        <dbReference type="Pfam" id="PF13966"/>
    </source>
</evidence>
<evidence type="ECO:0000313" key="3">
    <source>
        <dbReference type="EMBL" id="SPC78731.1"/>
    </source>
</evidence>
<dbReference type="GO" id="GO:0004805">
    <property type="term" value="F:trehalose-phosphatase activity"/>
    <property type="evidence" value="ECO:0007669"/>
    <property type="project" value="TreeGrafter"/>
</dbReference>
<reference evidence="3" key="1">
    <citation type="submission" date="2018-02" db="EMBL/GenBank/DDBJ databases">
        <authorList>
            <person name="Cohen D.B."/>
            <person name="Kent A.D."/>
        </authorList>
    </citation>
    <scope>NUCLEOTIDE SEQUENCE</scope>
</reference>
<dbReference type="SUPFAM" id="SSF56784">
    <property type="entry name" value="HAD-like"/>
    <property type="match status" value="1"/>
</dbReference>
<dbReference type="Gene3D" id="3.30.70.1020">
    <property type="entry name" value="Trehalose-6-phosphate phosphatase related protein, domain 2"/>
    <property type="match status" value="1"/>
</dbReference>
<proteinExistence type="inferred from homology"/>
<sequence length="522" mass="59313">MPNTLKVVMPRVLQFVGAAQSLGAGAILVNPWNTTEVALSIKQALNMPTDEREKRHKHNFAHVTSHTAQEWAETFVSDNVIILVEVINRALLGKWMWRFGREEDQLWRRVIAAKHGVEWGGWISKKATGAHGCSLWKGILSGWDNFKQHVELVAGLGNWIRFWHDNWCGEVPLKAMFPVLFACSSARDASIAASLSNSGVNGGRIWDITFIRDFKDWEVDQVLAFFSFIHSRIPATADPDSMHWKLRQHGVFDAKSFYHALDGTWGKILTCDNLMRRGYTMAGWCCMCRMDGENGNHLMIHCSFASDLWNIALRSFGVSWVFPDSITNLLYAWFNCFVNNSSYVNSLFIFFYLRPIGKEQFKGFNATLTEPVDTPGSRGDQIKEMELKVHPGLKEPLKVLCSDPKTTIVVLSGSDRSVLDDGEWMTTMPEHLNMEWVDSVKHVLEYFTERTPRSHFEPRDTSLVWNYKYADVEFGRLQARDMLQHLWTGPILNASIDVVQGGRSVEVRAVGVKKGAAIDRIL</sequence>
<dbReference type="Pfam" id="PF13966">
    <property type="entry name" value="zf-RVT"/>
    <property type="match status" value="1"/>
</dbReference>
<dbReference type="InterPro" id="IPR023214">
    <property type="entry name" value="HAD_sf"/>
</dbReference>
<dbReference type="InterPro" id="IPR036412">
    <property type="entry name" value="HAD-like_sf"/>
</dbReference>
<evidence type="ECO:0000256" key="1">
    <source>
        <dbReference type="ARBA" id="ARBA00005409"/>
    </source>
</evidence>
<dbReference type="Gene3D" id="3.40.50.1000">
    <property type="entry name" value="HAD superfamily/HAD-like"/>
    <property type="match status" value="1"/>
</dbReference>
<dbReference type="Pfam" id="PF00982">
    <property type="entry name" value="Glyco_transf_20"/>
    <property type="match status" value="1"/>
</dbReference>
<organism evidence="3">
    <name type="scientific">Fagus sylvatica</name>
    <name type="common">Beechnut</name>
    <dbReference type="NCBI Taxonomy" id="28930"/>
    <lineage>
        <taxon>Eukaryota</taxon>
        <taxon>Viridiplantae</taxon>
        <taxon>Streptophyta</taxon>
        <taxon>Embryophyta</taxon>
        <taxon>Tracheophyta</taxon>
        <taxon>Spermatophyta</taxon>
        <taxon>Magnoliopsida</taxon>
        <taxon>eudicotyledons</taxon>
        <taxon>Gunneridae</taxon>
        <taxon>Pentapetalae</taxon>
        <taxon>rosids</taxon>
        <taxon>fabids</taxon>
        <taxon>Fagales</taxon>
        <taxon>Fagaceae</taxon>
        <taxon>Fagus</taxon>
    </lineage>
</organism>
<dbReference type="PANTHER" id="PTHR10788">
    <property type="entry name" value="TREHALOSE-6-PHOSPHATE SYNTHASE"/>
    <property type="match status" value="1"/>
</dbReference>
<dbReference type="PANTHER" id="PTHR10788:SF130">
    <property type="entry name" value="ALPHA,ALPHA-TREHALOSE-PHOSPHATE SYNTHASE [UDP-FORMING] 1"/>
    <property type="match status" value="1"/>
</dbReference>
<dbReference type="InterPro" id="IPR026960">
    <property type="entry name" value="RVT-Znf"/>
</dbReference>